<evidence type="ECO:0000313" key="4">
    <source>
        <dbReference type="Proteomes" id="UP000253099"/>
    </source>
</evidence>
<dbReference type="Pfam" id="PF03599">
    <property type="entry name" value="CdhD"/>
    <property type="match status" value="1"/>
</dbReference>
<dbReference type="HAMAP" id="MF_01135">
    <property type="entry name" value="CdhD"/>
    <property type="match status" value="1"/>
</dbReference>
<dbReference type="InterPro" id="IPR011005">
    <property type="entry name" value="Dihydropteroate_synth-like_sf"/>
</dbReference>
<keyword evidence="4" id="KW-1185">Reference proteome</keyword>
<proteinExistence type="inferred from homology"/>
<evidence type="ECO:0000313" key="3">
    <source>
        <dbReference type="EMBL" id="RBQ23368.1"/>
    </source>
</evidence>
<evidence type="ECO:0000256" key="1">
    <source>
        <dbReference type="HAMAP-Rule" id="MF_01135"/>
    </source>
</evidence>
<name>A0A366MAY0_9EURY</name>
<protein>
    <recommendedName>
        <fullName evidence="1">Acetyl-CoA decarbonylase/synthase complex subunit delta</fullName>
        <shortName evidence="1">ACDS complex subunit delta</shortName>
    </recommendedName>
    <alternativeName>
        <fullName evidence="1">Corrinoid/iron-sulfur component small subunit</fullName>
    </alternativeName>
</protein>
<dbReference type="Gene3D" id="3.20.20.20">
    <property type="entry name" value="Dihydropteroate synthase-like"/>
    <property type="match status" value="1"/>
</dbReference>
<organism evidence="3 4">
    <name type="scientific">Candidatus Methanobinarius endosymbioticus</name>
    <dbReference type="NCBI Taxonomy" id="2006182"/>
    <lineage>
        <taxon>Archaea</taxon>
        <taxon>Methanobacteriati</taxon>
        <taxon>Methanobacteriota</taxon>
        <taxon>Methanomada group</taxon>
        <taxon>Methanobacteria</taxon>
        <taxon>Methanobacteriales</taxon>
        <taxon>Methanobacteriaceae</taxon>
        <taxon>Candidatus Methanobinarius</taxon>
    </lineage>
</organism>
<dbReference type="InterPro" id="IPR004486">
    <property type="entry name" value="CO_DH/Ac-CoA_synth_dsu"/>
</dbReference>
<accession>A0A366MAY0</accession>
<dbReference type="AlphaFoldDB" id="A0A366MAY0"/>
<sequence>MDQINQLLKLLENAESVEIDEFRMDFEELEINLAPAIARTVQQTVSRQQAIEKSMKKTMLKAGDFKPPIKEYPSKIAQVQLGDGSRKPVFLGGQNSLYRFEEPQPNPPVVTFDVFDIPMPGLPRPIREHFSDVMESPGEWAKKAVKDYGANLVTMHLIGTGPKVMDKSPREGAQAVEEVLQAVDVPLVIGASGDPIKDPPVLEAAAETAEGERCLLASANMDLDYHRLAKAAVDYDHAVLSWAITDVNMQKSLNKYLMKDGLKQEDIVMDPTTCALGYGIEFSIDVITRTRLGGLKGDPDLQMPMSSGTTNAWGSREAWMKKEEWGPTDYRGPLWEIFTGLTLMLNGVDIFMMLHPDSVRILREIGETFTKEYLSTPTPEIDNWITELE</sequence>
<dbReference type="SUPFAM" id="SSF51717">
    <property type="entry name" value="Dihydropteroate synthetase-like"/>
    <property type="match status" value="1"/>
</dbReference>
<dbReference type="PANTHER" id="PTHR36214">
    <property type="match status" value="1"/>
</dbReference>
<comment type="function">
    <text evidence="1">Part of a complex that catalyzes the reversible cleavage of acetyl-CoA, allowing autotrophic growth from CO(2). Probably maintains the overall quaternary structure of the ACDS complex.</text>
</comment>
<dbReference type="PANTHER" id="PTHR36214:SF5">
    <property type="entry name" value="ACETYL-COA DECARBONYLASE_SYNTHASE COMPLEX SUBUNIT DELTA"/>
    <property type="match status" value="1"/>
</dbReference>
<dbReference type="InterPro" id="IPR051069">
    <property type="entry name" value="ACDS_complex_subunit"/>
</dbReference>
<comment type="subunit">
    <text evidence="1">Heterodimer of delta and gamma chains. The ACDS complex is made up of alpha, epsilon, beta, gamma and delta chains with a probable stoichiometry of (alpha(2)epsilon(2))(4)-beta(8)-(gamma(1)delta(1))(8).</text>
</comment>
<evidence type="ECO:0000259" key="2">
    <source>
        <dbReference type="Pfam" id="PF03599"/>
    </source>
</evidence>
<reference evidence="3 4" key="1">
    <citation type="submission" date="2018-06" db="EMBL/GenBank/DDBJ databases">
        <title>Genomic insight into two independent archaeal endosymbiosis events.</title>
        <authorList>
            <person name="Lind A.E."/>
            <person name="Lewis W.H."/>
            <person name="Spang A."/>
            <person name="Guy L."/>
            <person name="Embley M.T."/>
            <person name="Ettema T.J.G."/>
        </authorList>
    </citation>
    <scope>NUCLEOTIDE SEQUENCE [LARGE SCALE GENOMIC DNA]</scope>
    <source>
        <strain evidence="3">NOE</strain>
    </source>
</reference>
<dbReference type="InterPro" id="IPR016041">
    <property type="entry name" value="Ac-CoA_synth_d_su_TIM-brl"/>
</dbReference>
<comment type="similarity">
    <text evidence="1">Belongs to the CdhD family.</text>
</comment>
<dbReference type="NCBIfam" id="TIGR00381">
    <property type="entry name" value="cdhD"/>
    <property type="match status" value="1"/>
</dbReference>
<gene>
    <name evidence="3" type="primary">cdhD1</name>
    <name evidence="1" type="synonym">cdhD</name>
    <name evidence="3" type="ORF">ALNOE001_09310</name>
</gene>
<dbReference type="GO" id="GO:0006730">
    <property type="term" value="P:one-carbon metabolic process"/>
    <property type="evidence" value="ECO:0007669"/>
    <property type="project" value="InterPro"/>
</dbReference>
<comment type="caution">
    <text evidence="3">The sequence shown here is derived from an EMBL/GenBank/DDBJ whole genome shotgun (WGS) entry which is preliminary data.</text>
</comment>
<dbReference type="Proteomes" id="UP000253099">
    <property type="component" value="Unassembled WGS sequence"/>
</dbReference>
<feature type="domain" description="CO dehydrogenase/acetyl-CoA synthase delta subunit TIM barrel" evidence="2">
    <location>
        <begin position="78"/>
        <end position="320"/>
    </location>
</feature>
<dbReference type="EMBL" id="NIZT01000025">
    <property type="protein sequence ID" value="RBQ23368.1"/>
    <property type="molecule type" value="Genomic_DNA"/>
</dbReference>
<dbReference type="NCBIfam" id="NF003378">
    <property type="entry name" value="PRK04452.1-4"/>
    <property type="match status" value="1"/>
</dbReference>